<keyword evidence="2" id="KW-1003">Cell membrane</keyword>
<protein>
    <recommendedName>
        <fullName evidence="7">ABC3 transporter permease C-terminal domain-containing protein</fullName>
    </recommendedName>
</protein>
<evidence type="ECO:0000256" key="2">
    <source>
        <dbReference type="ARBA" id="ARBA00022475"/>
    </source>
</evidence>
<dbReference type="Pfam" id="PF02687">
    <property type="entry name" value="FtsX"/>
    <property type="match status" value="1"/>
</dbReference>
<organism evidence="8 9">
    <name type="scientific">PS1 clade bacterium</name>
    <dbReference type="NCBI Taxonomy" id="2175152"/>
    <lineage>
        <taxon>Bacteria</taxon>
        <taxon>Pseudomonadati</taxon>
        <taxon>Pseudomonadota</taxon>
        <taxon>Alphaproteobacteria</taxon>
        <taxon>PS1 clade</taxon>
    </lineage>
</organism>
<keyword evidence="4 6" id="KW-1133">Transmembrane helix</keyword>
<dbReference type="GO" id="GO:0005886">
    <property type="term" value="C:plasma membrane"/>
    <property type="evidence" value="ECO:0007669"/>
    <property type="project" value="UniProtKB-SubCell"/>
</dbReference>
<feature type="transmembrane region" description="Helical" evidence="6">
    <location>
        <begin position="41"/>
        <end position="63"/>
    </location>
</feature>
<name>A0A368E0C9_9PROT</name>
<evidence type="ECO:0000313" key="9">
    <source>
        <dbReference type="Proteomes" id="UP000252132"/>
    </source>
</evidence>
<reference evidence="8 9" key="1">
    <citation type="journal article" date="2018" name="Microbiome">
        <title>Fine metagenomic profile of the Mediterranean stratified and mixed water columns revealed by assembly and recruitment.</title>
        <authorList>
            <person name="Haro-Moreno J.M."/>
            <person name="Lopez-Perez M."/>
            <person name="De La Torre J.R."/>
            <person name="Picazo A."/>
            <person name="Camacho A."/>
            <person name="Rodriguez-Valera F."/>
        </authorList>
    </citation>
    <scope>NUCLEOTIDE SEQUENCE [LARGE SCALE GENOMIC DNA]</scope>
    <source>
        <strain evidence="8">MED-G55</strain>
    </source>
</reference>
<evidence type="ECO:0000259" key="7">
    <source>
        <dbReference type="Pfam" id="PF02687"/>
    </source>
</evidence>
<sequence length="306" mass="33446">MGRLTLSALTSGTRQSCLHIWGVLMARNSQILPRNSVAGPALGAVTATMCFLACLALGAVLTVNQAAHNWLTQATGAVTVQITDTENLTSSDQLQAVERVLKRTRGIGNYDIIPEEKLIGLLEPWLGTGNVTADLPIPVMIDVILNPEQKFNEKGLRIELSAVAPGAKLDTHGRWRQNLERGVQTLRLLAGLILILVTIATATVIIFATRAGLGTNKETVEVLHLIGARDKFISRQFERQFLTLSLLSCTIGYGAAAGIFHMLFTLMTDMENMQFYLLLLGVPFLSILMTWLIIRNFVIRTLAKAL</sequence>
<evidence type="ECO:0000256" key="3">
    <source>
        <dbReference type="ARBA" id="ARBA00022692"/>
    </source>
</evidence>
<feature type="transmembrane region" description="Helical" evidence="6">
    <location>
        <begin position="241"/>
        <end position="263"/>
    </location>
</feature>
<dbReference type="InterPro" id="IPR004513">
    <property type="entry name" value="FtsX"/>
</dbReference>
<dbReference type="EMBL" id="QOQF01000015">
    <property type="protein sequence ID" value="RCL76901.1"/>
    <property type="molecule type" value="Genomic_DNA"/>
</dbReference>
<evidence type="ECO:0000256" key="1">
    <source>
        <dbReference type="ARBA" id="ARBA00004651"/>
    </source>
</evidence>
<feature type="domain" description="ABC3 transporter permease C-terminal" evidence="7">
    <location>
        <begin position="192"/>
        <end position="294"/>
    </location>
</feature>
<dbReference type="GO" id="GO:0051301">
    <property type="term" value="P:cell division"/>
    <property type="evidence" value="ECO:0007669"/>
    <property type="project" value="InterPro"/>
</dbReference>
<evidence type="ECO:0000256" key="6">
    <source>
        <dbReference type="SAM" id="Phobius"/>
    </source>
</evidence>
<evidence type="ECO:0000313" key="8">
    <source>
        <dbReference type="EMBL" id="RCL76901.1"/>
    </source>
</evidence>
<comment type="caution">
    <text evidence="8">The sequence shown here is derived from an EMBL/GenBank/DDBJ whole genome shotgun (WGS) entry which is preliminary data.</text>
</comment>
<accession>A0A368E0C9</accession>
<keyword evidence="5 6" id="KW-0472">Membrane</keyword>
<dbReference type="PANTHER" id="PTHR47755">
    <property type="entry name" value="CELL DIVISION PROTEIN FTSX"/>
    <property type="match status" value="1"/>
</dbReference>
<dbReference type="PANTHER" id="PTHR47755:SF1">
    <property type="entry name" value="CELL DIVISION PROTEIN FTSX"/>
    <property type="match status" value="1"/>
</dbReference>
<comment type="subcellular location">
    <subcellularLocation>
        <location evidence="1">Cell membrane</location>
        <topology evidence="1">Multi-pass membrane protein</topology>
    </subcellularLocation>
</comment>
<keyword evidence="3 6" id="KW-0812">Transmembrane</keyword>
<gene>
    <name evidence="8" type="ORF">DBW69_04700</name>
</gene>
<evidence type="ECO:0000256" key="4">
    <source>
        <dbReference type="ARBA" id="ARBA00022989"/>
    </source>
</evidence>
<dbReference type="AlphaFoldDB" id="A0A368E0C9"/>
<proteinExistence type="predicted"/>
<feature type="transmembrane region" description="Helical" evidence="6">
    <location>
        <begin position="186"/>
        <end position="208"/>
    </location>
</feature>
<evidence type="ECO:0000256" key="5">
    <source>
        <dbReference type="ARBA" id="ARBA00023136"/>
    </source>
</evidence>
<dbReference type="InterPro" id="IPR003838">
    <property type="entry name" value="ABC3_permease_C"/>
</dbReference>
<feature type="transmembrane region" description="Helical" evidence="6">
    <location>
        <begin position="275"/>
        <end position="294"/>
    </location>
</feature>
<dbReference type="GO" id="GO:0032153">
    <property type="term" value="C:cell division site"/>
    <property type="evidence" value="ECO:0007669"/>
    <property type="project" value="TreeGrafter"/>
</dbReference>
<dbReference type="Proteomes" id="UP000252132">
    <property type="component" value="Unassembled WGS sequence"/>
</dbReference>